<dbReference type="InterPro" id="IPR036770">
    <property type="entry name" value="Ankyrin_rpt-contain_sf"/>
</dbReference>
<dbReference type="OrthoDB" id="540955at2759"/>
<keyword evidence="1" id="KW-0677">Repeat</keyword>
<feature type="repeat" description="ANK" evidence="3">
    <location>
        <begin position="214"/>
        <end position="246"/>
    </location>
</feature>
<dbReference type="PANTHER" id="PTHR24198:SF165">
    <property type="entry name" value="ANKYRIN REPEAT-CONTAINING PROTEIN-RELATED"/>
    <property type="match status" value="1"/>
</dbReference>
<keyword evidence="5" id="KW-1185">Reference proteome</keyword>
<name>A0A250X6Z4_9CHLO</name>
<evidence type="ECO:0000256" key="2">
    <source>
        <dbReference type="ARBA" id="ARBA00023043"/>
    </source>
</evidence>
<evidence type="ECO:0000313" key="4">
    <source>
        <dbReference type="EMBL" id="GAX78835.1"/>
    </source>
</evidence>
<keyword evidence="2 3" id="KW-0040">ANK repeat</keyword>
<gene>
    <name evidence="4" type="ORF">CEUSTIGMA_g6272.t1</name>
</gene>
<evidence type="ECO:0000256" key="3">
    <source>
        <dbReference type="PROSITE-ProRule" id="PRU00023"/>
    </source>
</evidence>
<dbReference type="PROSITE" id="PS50088">
    <property type="entry name" value="ANK_REPEAT"/>
    <property type="match status" value="1"/>
</dbReference>
<reference evidence="4 5" key="1">
    <citation type="submission" date="2017-08" db="EMBL/GenBank/DDBJ databases">
        <title>Acidophilic green algal genome provides insights into adaptation to an acidic environment.</title>
        <authorList>
            <person name="Hirooka S."/>
            <person name="Hirose Y."/>
            <person name="Kanesaki Y."/>
            <person name="Higuchi S."/>
            <person name="Fujiwara T."/>
            <person name="Onuma R."/>
            <person name="Era A."/>
            <person name="Ohbayashi R."/>
            <person name="Uzuka A."/>
            <person name="Nozaki H."/>
            <person name="Yoshikawa H."/>
            <person name="Miyagishima S.Y."/>
        </authorList>
    </citation>
    <scope>NUCLEOTIDE SEQUENCE [LARGE SCALE GENOMIC DNA]</scope>
    <source>
        <strain evidence="4 5">NIES-2499</strain>
    </source>
</reference>
<protein>
    <submittedName>
        <fullName evidence="4">Uncharacterized protein</fullName>
    </submittedName>
</protein>
<evidence type="ECO:0000256" key="1">
    <source>
        <dbReference type="ARBA" id="ARBA00022737"/>
    </source>
</evidence>
<dbReference type="AlphaFoldDB" id="A0A250X6Z4"/>
<dbReference type="InterPro" id="IPR002110">
    <property type="entry name" value="Ankyrin_rpt"/>
</dbReference>
<dbReference type="Pfam" id="PF12796">
    <property type="entry name" value="Ank_2"/>
    <property type="match status" value="1"/>
</dbReference>
<dbReference type="EMBL" id="BEGY01000036">
    <property type="protein sequence ID" value="GAX78835.1"/>
    <property type="molecule type" value="Genomic_DNA"/>
</dbReference>
<accession>A0A250X6Z4</accession>
<proteinExistence type="predicted"/>
<organism evidence="4 5">
    <name type="scientific">Chlamydomonas eustigma</name>
    <dbReference type="NCBI Taxonomy" id="1157962"/>
    <lineage>
        <taxon>Eukaryota</taxon>
        <taxon>Viridiplantae</taxon>
        <taxon>Chlorophyta</taxon>
        <taxon>core chlorophytes</taxon>
        <taxon>Chlorophyceae</taxon>
        <taxon>CS clade</taxon>
        <taxon>Chlamydomonadales</taxon>
        <taxon>Chlamydomonadaceae</taxon>
        <taxon>Chlamydomonas</taxon>
    </lineage>
</organism>
<evidence type="ECO:0000313" key="5">
    <source>
        <dbReference type="Proteomes" id="UP000232323"/>
    </source>
</evidence>
<dbReference type="PANTHER" id="PTHR24198">
    <property type="entry name" value="ANKYRIN REPEAT AND PROTEIN KINASE DOMAIN-CONTAINING PROTEIN"/>
    <property type="match status" value="1"/>
</dbReference>
<dbReference type="Gene3D" id="1.25.40.20">
    <property type="entry name" value="Ankyrin repeat-containing domain"/>
    <property type="match status" value="2"/>
</dbReference>
<dbReference type="SMART" id="SM00248">
    <property type="entry name" value="ANK"/>
    <property type="match status" value="5"/>
</dbReference>
<sequence length="599" mass="64248">MFEILPKDVIKIIASHIRNPNSFLCSCKAISVVSKDCDALPMWLGRQHGRLALYYFSKSPCSKHLSVNKQLLTIRLLLGKHAQSFRGDWGLAVLRWAAIQIADGSILELILDHASKEDFGRAGDTLATLLVEASAMGRDEIVRILLYAGAPTKGCLTMKTAVEHGRVNVVRALLETGRVNPRADNDCALRTAAKLGQAACVELLLEAGCCPLARYGEALCLSVGGGHTEVVRLLLQRGADVSSRPSLLQMAVDADEDRQPLLALLLDAGAVDEGGAALSHAASAGKELFVQQLLTASAYPRGQTYDPDVLTMSLKQCIVNNHLSIARQLLDYGAPVDSSLLALRKSFPMNDCAVLGLLEQYSSNVRCSQEALDGALSIAAAEADSAYLGLLLRWGANPMALDCQALRKAVLHGRTACVKSIVCAAGIAGLKHEMPCCVMRAAVQRGHFEVVSELLAAGLWPSPSAHHCCLDRRSCTARMLCAAGSADMASLLMRFGAGAHAAEAIRLVACGKAPSWRNEEVVQVVMDAMMITMSRSLRCSESGVLEVDLLHSCCYEDMTLTKEEGLDVVKKVPEDSNSYPESLSNLLMNVGLEAAEKVV</sequence>
<dbReference type="SUPFAM" id="SSF48403">
    <property type="entry name" value="Ankyrin repeat"/>
    <property type="match status" value="2"/>
</dbReference>
<dbReference type="Proteomes" id="UP000232323">
    <property type="component" value="Unassembled WGS sequence"/>
</dbReference>
<comment type="caution">
    <text evidence="4">The sequence shown here is derived from an EMBL/GenBank/DDBJ whole genome shotgun (WGS) entry which is preliminary data.</text>
</comment>